<dbReference type="SUPFAM" id="SSF142695">
    <property type="entry name" value="RibA-like"/>
    <property type="match status" value="1"/>
</dbReference>
<gene>
    <name evidence="7" type="ORF">INF30_04305</name>
</gene>
<dbReference type="InterPro" id="IPR036144">
    <property type="entry name" value="RibA-like_sf"/>
</dbReference>
<evidence type="ECO:0000256" key="1">
    <source>
        <dbReference type="ARBA" id="ARBA00005104"/>
    </source>
</evidence>
<evidence type="ECO:0000259" key="6">
    <source>
        <dbReference type="Pfam" id="PF00925"/>
    </source>
</evidence>
<dbReference type="EMBL" id="JADCKL010000002">
    <property type="protein sequence ID" value="MBE5062485.1"/>
    <property type="molecule type" value="Genomic_DNA"/>
</dbReference>
<comment type="caution">
    <text evidence="7">The sequence shown here is derived from an EMBL/GenBank/DDBJ whole genome shotgun (WGS) entry which is preliminary data.</text>
</comment>
<dbReference type="Proteomes" id="UP000758652">
    <property type="component" value="Unassembled WGS sequence"/>
</dbReference>
<name>A0ABR9RHN9_9FIRM</name>
<keyword evidence="4" id="KW-0464">Manganese</keyword>
<dbReference type="Pfam" id="PF00925">
    <property type="entry name" value="GTP_cyclohydro2"/>
    <property type="match status" value="1"/>
</dbReference>
<dbReference type="Gene3D" id="3.40.50.10990">
    <property type="entry name" value="GTP cyclohydrolase II"/>
    <property type="match status" value="1"/>
</dbReference>
<dbReference type="PANTHER" id="PTHR21327:SF46">
    <property type="entry name" value="3,4-DIHYDROXY-2-BUTANONE 4-PHOSPHATE SYNTHASE"/>
    <property type="match status" value="1"/>
</dbReference>
<evidence type="ECO:0000256" key="4">
    <source>
        <dbReference type="ARBA" id="ARBA00023211"/>
    </source>
</evidence>
<protein>
    <recommendedName>
        <fullName evidence="6">GTP cyclohydrolase II domain-containing protein</fullName>
    </recommendedName>
</protein>
<keyword evidence="2" id="KW-0686">Riboflavin biosynthesis</keyword>
<keyword evidence="3" id="KW-0460">Magnesium</keyword>
<keyword evidence="8" id="KW-1185">Reference proteome</keyword>
<evidence type="ECO:0000313" key="8">
    <source>
        <dbReference type="Proteomes" id="UP000758652"/>
    </source>
</evidence>
<dbReference type="InterPro" id="IPR032677">
    <property type="entry name" value="GTP_cyclohydro_II"/>
</dbReference>
<organism evidence="7 8">
    <name type="scientific">Claveliimonas monacensis</name>
    <dbReference type="NCBI Taxonomy" id="2779351"/>
    <lineage>
        <taxon>Bacteria</taxon>
        <taxon>Bacillati</taxon>
        <taxon>Bacillota</taxon>
        <taxon>Clostridia</taxon>
        <taxon>Lachnospirales</taxon>
        <taxon>Lachnospiraceae</taxon>
        <taxon>Claveliimonas</taxon>
    </lineage>
</organism>
<dbReference type="RefSeq" id="WP_076780658.1">
    <property type="nucleotide sequence ID" value="NZ_JADCKL010000002.1"/>
</dbReference>
<evidence type="ECO:0000256" key="2">
    <source>
        <dbReference type="ARBA" id="ARBA00022619"/>
    </source>
</evidence>
<accession>A0ABR9RHN9</accession>
<proteinExistence type="predicted"/>
<feature type="domain" description="GTP cyclohydrolase II" evidence="6">
    <location>
        <begin position="66"/>
        <end position="202"/>
    </location>
</feature>
<dbReference type="PANTHER" id="PTHR21327">
    <property type="entry name" value="GTP CYCLOHYDROLASE II-RELATED"/>
    <property type="match status" value="1"/>
</dbReference>
<keyword evidence="5" id="KW-0456">Lyase</keyword>
<evidence type="ECO:0000313" key="7">
    <source>
        <dbReference type="EMBL" id="MBE5062485.1"/>
    </source>
</evidence>
<evidence type="ECO:0000256" key="5">
    <source>
        <dbReference type="ARBA" id="ARBA00023239"/>
    </source>
</evidence>
<evidence type="ECO:0000256" key="3">
    <source>
        <dbReference type="ARBA" id="ARBA00022842"/>
    </source>
</evidence>
<reference evidence="7 8" key="1">
    <citation type="submission" date="2020-10" db="EMBL/GenBank/DDBJ databases">
        <title>ChiBAC.</title>
        <authorList>
            <person name="Zenner C."/>
            <person name="Hitch T.C.A."/>
            <person name="Clavel T."/>
        </authorList>
    </citation>
    <scope>NUCLEOTIDE SEQUENCE [LARGE SCALE GENOMIC DNA]</scope>
    <source>
        <strain evidence="7 8">DSM 108991</strain>
    </source>
</reference>
<comment type="pathway">
    <text evidence="1">Cofactor biosynthesis; riboflavin biosynthesis.</text>
</comment>
<sequence>MKHVLYKMEKNEYLGNCLAIVTKLDKTPAGFTRPELLTFIKTDQKTYEQVESLEDIRRTDLFGRMTPCLRFGSECMFGMFGDSHCNCEDERKKALQFIGENGGIYVHMPQEAQGNGLFYKAEELQLQVHGRLQSGRYIGMKTQAEAARILRGHAVIDVREYDVIASLFCDLGLEKYSYRVISRNPGKLKALEEEGIDVKGRIDLTSEMNMENLGEYLTKWIEKGYCFAEDEMEQVIALLGSRERMPERALRMCEKAAGILETAEGKARLEQVMHAKEETIRCLEAELLRFTCRLQKVS</sequence>